<dbReference type="Proteomes" id="UP000199013">
    <property type="component" value="Unassembled WGS sequence"/>
</dbReference>
<sequence length="183" mass="19780">MSENPSSSRTAEVDLAEYEHLKAEQLGRIGVRDNLVYATLAACGGVVALSFGGERPRPAALLLLPPVCLLLGWTYVVNDQKVSAIGRYLRRVLGPRLGAGEQHESLGWETERYRDASRRRRKLAQLGVNLTLFCGSSVGALGVFWSLTAPTAWLLLAVSFLETAAAVLLAVEIAHCSETTTTL</sequence>
<protein>
    <recommendedName>
        <fullName evidence="4">Integral membrane protein</fullName>
    </recommendedName>
</protein>
<dbReference type="AlphaFoldDB" id="A0A1C3P638"/>
<evidence type="ECO:0000256" key="1">
    <source>
        <dbReference type="SAM" id="Phobius"/>
    </source>
</evidence>
<feature type="transmembrane region" description="Helical" evidence="1">
    <location>
        <begin position="35"/>
        <end position="53"/>
    </location>
</feature>
<proteinExistence type="predicted"/>
<evidence type="ECO:0000313" key="2">
    <source>
        <dbReference type="EMBL" id="SBW25307.1"/>
    </source>
</evidence>
<feature type="transmembrane region" description="Helical" evidence="1">
    <location>
        <begin position="151"/>
        <end position="171"/>
    </location>
</feature>
<accession>A0A1C3P638</accession>
<reference evidence="3" key="1">
    <citation type="submission" date="2016-02" db="EMBL/GenBank/DDBJ databases">
        <authorList>
            <person name="Wibberg D."/>
        </authorList>
    </citation>
    <scope>NUCLEOTIDE SEQUENCE [LARGE SCALE GENOMIC DNA]</scope>
</reference>
<keyword evidence="1" id="KW-0812">Transmembrane</keyword>
<keyword evidence="1" id="KW-1133">Transmembrane helix</keyword>
<keyword evidence="3" id="KW-1185">Reference proteome</keyword>
<dbReference type="EMBL" id="FLUV01001883">
    <property type="protein sequence ID" value="SBW25307.1"/>
    <property type="molecule type" value="Genomic_DNA"/>
</dbReference>
<organism evidence="2 3">
    <name type="scientific">Candidatus Protofrankia californiensis</name>
    <dbReference type="NCBI Taxonomy" id="1839754"/>
    <lineage>
        <taxon>Bacteria</taxon>
        <taxon>Bacillati</taxon>
        <taxon>Actinomycetota</taxon>
        <taxon>Actinomycetes</taxon>
        <taxon>Frankiales</taxon>
        <taxon>Frankiaceae</taxon>
        <taxon>Protofrankia</taxon>
    </lineage>
</organism>
<gene>
    <name evidence="2" type="ORF">FDG2_4489</name>
</gene>
<evidence type="ECO:0000313" key="3">
    <source>
        <dbReference type="Proteomes" id="UP000199013"/>
    </source>
</evidence>
<name>A0A1C3P638_9ACTN</name>
<feature type="transmembrane region" description="Helical" evidence="1">
    <location>
        <begin position="123"/>
        <end position="145"/>
    </location>
</feature>
<feature type="transmembrane region" description="Helical" evidence="1">
    <location>
        <begin position="59"/>
        <end position="77"/>
    </location>
</feature>
<keyword evidence="1" id="KW-0472">Membrane</keyword>
<evidence type="ECO:0008006" key="4">
    <source>
        <dbReference type="Google" id="ProtNLM"/>
    </source>
</evidence>